<reference evidence="3 4" key="1">
    <citation type="submission" date="2019-03" db="EMBL/GenBank/DDBJ databases">
        <title>Genomic Encyclopedia of Type Strains, Phase IV (KMG-IV): sequencing the most valuable type-strain genomes for metagenomic binning, comparative biology and taxonomic classification.</title>
        <authorList>
            <person name="Goeker M."/>
        </authorList>
    </citation>
    <scope>NUCLEOTIDE SEQUENCE [LARGE SCALE GENOMIC DNA]</scope>
    <source>
        <strain evidence="3 4">DSM 2132</strain>
    </source>
</reference>
<dbReference type="SUPFAM" id="SSF50475">
    <property type="entry name" value="FMN-binding split barrel"/>
    <property type="match status" value="1"/>
</dbReference>
<organism evidence="3 4">
    <name type="scientific">Rhodothalassium salexigens DSM 2132</name>
    <dbReference type="NCBI Taxonomy" id="1188247"/>
    <lineage>
        <taxon>Bacteria</taxon>
        <taxon>Pseudomonadati</taxon>
        <taxon>Pseudomonadota</taxon>
        <taxon>Alphaproteobacteria</taxon>
        <taxon>Rhodothalassiales</taxon>
        <taxon>Rhodothalassiaceae</taxon>
        <taxon>Rhodothalassium</taxon>
    </lineage>
</organism>
<dbReference type="AlphaFoldDB" id="A0A4R2PE69"/>
<name>A0A4R2PE69_RHOSA</name>
<dbReference type="PANTHER" id="PTHR13343">
    <property type="entry name" value="CREG1 PROTEIN"/>
    <property type="match status" value="1"/>
</dbReference>
<evidence type="ECO:0000313" key="4">
    <source>
        <dbReference type="Proteomes" id="UP000295399"/>
    </source>
</evidence>
<keyword evidence="4" id="KW-1185">Reference proteome</keyword>
<dbReference type="Gene3D" id="2.30.110.10">
    <property type="entry name" value="Electron Transport, Fmn-binding Protein, Chain A"/>
    <property type="match status" value="1"/>
</dbReference>
<evidence type="ECO:0000259" key="2">
    <source>
        <dbReference type="Pfam" id="PF13883"/>
    </source>
</evidence>
<dbReference type="InterPro" id="IPR037119">
    <property type="entry name" value="Haem_oxidase_HugZ-like_sf"/>
</dbReference>
<dbReference type="InterPro" id="IPR019595">
    <property type="entry name" value="DUF2470"/>
</dbReference>
<dbReference type="Proteomes" id="UP000295399">
    <property type="component" value="Unassembled WGS sequence"/>
</dbReference>
<gene>
    <name evidence="3" type="ORF">EV659_107134</name>
</gene>
<feature type="domain" description="CREG-like beta-barrel" evidence="2">
    <location>
        <begin position="18"/>
        <end position="157"/>
    </location>
</feature>
<sequence>MADSADKELLQSVDAEARRRAKTLIRTAPAGALALMEPDTGRPWATRVGLACDLDGAPVFPMSSLSGRAGAVASDPRASLLIGPLAPGDPLAQARITLMGTVRAVTDAAERARLRRRYLARQPKAKLYIDFADFAFWRFEVERAHLVAGFGQAYTLSAADLSIAPAGRAGLADLAAMEESAVAHMNADHADAVALYAERLLGAPPGRWQVVGIDPEGLDLRCRQDLRRLDFDQPLTDSGALKATLADLARRARAMPEPIAAGQPSPDTA</sequence>
<evidence type="ECO:0000313" key="3">
    <source>
        <dbReference type="EMBL" id="TCP33522.1"/>
    </source>
</evidence>
<evidence type="ECO:0000259" key="1">
    <source>
        <dbReference type="Pfam" id="PF10615"/>
    </source>
</evidence>
<protein>
    <submittedName>
        <fullName evidence="3">Uncharacterized protein</fullName>
    </submittedName>
</protein>
<dbReference type="InterPro" id="IPR012349">
    <property type="entry name" value="Split_barrel_FMN-bd"/>
</dbReference>
<accession>A0A4R2PE69</accession>
<dbReference type="InterPro" id="IPR055343">
    <property type="entry name" value="CREG_beta-barrel"/>
</dbReference>
<dbReference type="Pfam" id="PF10615">
    <property type="entry name" value="DUF2470"/>
    <property type="match status" value="1"/>
</dbReference>
<dbReference type="Pfam" id="PF13883">
    <property type="entry name" value="CREG_beta-barrel"/>
    <property type="match status" value="1"/>
</dbReference>
<feature type="domain" description="DUF2470" evidence="1">
    <location>
        <begin position="179"/>
        <end position="247"/>
    </location>
</feature>
<dbReference type="PANTHER" id="PTHR13343:SF17">
    <property type="entry name" value="CELLULAR REPRESSOR OF E1A-STIMULATED GENES, ISOFORM A"/>
    <property type="match status" value="1"/>
</dbReference>
<dbReference type="EMBL" id="SLXO01000007">
    <property type="protein sequence ID" value="TCP33522.1"/>
    <property type="molecule type" value="Genomic_DNA"/>
</dbReference>
<dbReference type="RefSeq" id="WP_132708798.1">
    <property type="nucleotide sequence ID" value="NZ_JACIGF010000007.1"/>
</dbReference>
<comment type="caution">
    <text evidence="3">The sequence shown here is derived from an EMBL/GenBank/DDBJ whole genome shotgun (WGS) entry which is preliminary data.</text>
</comment>
<proteinExistence type="predicted"/>
<dbReference type="InParanoid" id="A0A4R2PE69"/>
<dbReference type="OrthoDB" id="9814594at2"/>
<dbReference type="GO" id="GO:0005737">
    <property type="term" value="C:cytoplasm"/>
    <property type="evidence" value="ECO:0007669"/>
    <property type="project" value="UniProtKB-ARBA"/>
</dbReference>
<dbReference type="Gene3D" id="3.20.180.10">
    <property type="entry name" value="PNP-oxidase-like"/>
    <property type="match status" value="1"/>
</dbReference>